<organism evidence="3 4">
    <name type="scientific">Variovorax soli</name>
    <dbReference type="NCBI Taxonomy" id="376815"/>
    <lineage>
        <taxon>Bacteria</taxon>
        <taxon>Pseudomonadati</taxon>
        <taxon>Pseudomonadota</taxon>
        <taxon>Betaproteobacteria</taxon>
        <taxon>Burkholderiales</taxon>
        <taxon>Comamonadaceae</taxon>
        <taxon>Variovorax</taxon>
    </lineage>
</organism>
<protein>
    <recommendedName>
        <fullName evidence="5">Transmembrane protein</fullName>
    </recommendedName>
</protein>
<evidence type="ECO:0000256" key="2">
    <source>
        <dbReference type="SAM" id="Phobius"/>
    </source>
</evidence>
<comment type="caution">
    <text evidence="3">The sequence shown here is derived from an EMBL/GenBank/DDBJ whole genome shotgun (WGS) entry which is preliminary data.</text>
</comment>
<evidence type="ECO:0000313" key="4">
    <source>
        <dbReference type="Proteomes" id="UP001184230"/>
    </source>
</evidence>
<dbReference type="RefSeq" id="WP_309898922.1">
    <property type="nucleotide sequence ID" value="NZ_JAVDRF010000002.1"/>
</dbReference>
<sequence length="98" mass="10268">MHLVVIAWLYVALMMAVAEATNTNGTVLGAVFTFLLYGLGPVALVVYLMGAPGRRKAIRAREAAEREDAMRAAAAPSIAPDAGSETAADAIPPVREKT</sequence>
<feature type="transmembrane region" description="Helical" evidence="2">
    <location>
        <begin position="30"/>
        <end position="51"/>
    </location>
</feature>
<dbReference type="Proteomes" id="UP001184230">
    <property type="component" value="Unassembled WGS sequence"/>
</dbReference>
<name>A0ABU1NAL8_9BURK</name>
<proteinExistence type="predicted"/>
<gene>
    <name evidence="3" type="ORF">J2739_000870</name>
</gene>
<evidence type="ECO:0000313" key="3">
    <source>
        <dbReference type="EMBL" id="MDR6535110.1"/>
    </source>
</evidence>
<keyword evidence="2" id="KW-0812">Transmembrane</keyword>
<dbReference type="EMBL" id="JAVDRF010000002">
    <property type="protein sequence ID" value="MDR6535110.1"/>
    <property type="molecule type" value="Genomic_DNA"/>
</dbReference>
<keyword evidence="2" id="KW-1133">Transmembrane helix</keyword>
<keyword evidence="2" id="KW-0472">Membrane</keyword>
<evidence type="ECO:0000256" key="1">
    <source>
        <dbReference type="SAM" id="MobiDB-lite"/>
    </source>
</evidence>
<feature type="region of interest" description="Disordered" evidence="1">
    <location>
        <begin position="74"/>
        <end position="98"/>
    </location>
</feature>
<evidence type="ECO:0008006" key="5">
    <source>
        <dbReference type="Google" id="ProtNLM"/>
    </source>
</evidence>
<accession>A0ABU1NAL8</accession>
<keyword evidence="4" id="KW-1185">Reference proteome</keyword>
<reference evidence="3 4" key="1">
    <citation type="submission" date="2023-07" db="EMBL/GenBank/DDBJ databases">
        <title>Sorghum-associated microbial communities from plants grown in Nebraska, USA.</title>
        <authorList>
            <person name="Schachtman D."/>
        </authorList>
    </citation>
    <scope>NUCLEOTIDE SEQUENCE [LARGE SCALE GENOMIC DNA]</scope>
    <source>
        <strain evidence="3 4">DS1781</strain>
    </source>
</reference>